<keyword evidence="5" id="KW-0547">Nucleotide-binding</keyword>
<dbReference type="CDD" id="cd03214">
    <property type="entry name" value="ABC_Iron-Siderophores_B12_Hemin"/>
    <property type="match status" value="1"/>
</dbReference>
<evidence type="ECO:0000256" key="8">
    <source>
        <dbReference type="ARBA" id="ARBA00023065"/>
    </source>
</evidence>
<dbReference type="InterPro" id="IPR017871">
    <property type="entry name" value="ABC_transporter-like_CS"/>
</dbReference>
<dbReference type="PROSITE" id="PS00211">
    <property type="entry name" value="ABC_TRANSPORTER_1"/>
    <property type="match status" value="1"/>
</dbReference>
<dbReference type="SMART" id="SM00382">
    <property type="entry name" value="AAA"/>
    <property type="match status" value="1"/>
</dbReference>
<dbReference type="InterPro" id="IPR003439">
    <property type="entry name" value="ABC_transporter-like_ATP-bd"/>
</dbReference>
<feature type="domain" description="ABC transporter" evidence="10">
    <location>
        <begin position="17"/>
        <end position="254"/>
    </location>
</feature>
<dbReference type="PANTHER" id="PTHR42771:SF2">
    <property type="entry name" value="IRON(3+)-HYDROXAMATE IMPORT ATP-BINDING PROTEIN FHUC"/>
    <property type="match status" value="1"/>
</dbReference>
<keyword evidence="12" id="KW-1185">Reference proteome</keyword>
<evidence type="ECO:0000256" key="9">
    <source>
        <dbReference type="ARBA" id="ARBA00023136"/>
    </source>
</evidence>
<evidence type="ECO:0000256" key="6">
    <source>
        <dbReference type="ARBA" id="ARBA00022840"/>
    </source>
</evidence>
<evidence type="ECO:0000256" key="1">
    <source>
        <dbReference type="ARBA" id="ARBA00004202"/>
    </source>
</evidence>
<evidence type="ECO:0000313" key="11">
    <source>
        <dbReference type="EMBL" id="GAA4948028.1"/>
    </source>
</evidence>
<dbReference type="RefSeq" id="WP_344144895.1">
    <property type="nucleotide sequence ID" value="NZ_BAABIK010000019.1"/>
</dbReference>
<evidence type="ECO:0000256" key="3">
    <source>
        <dbReference type="ARBA" id="ARBA00022475"/>
    </source>
</evidence>
<evidence type="ECO:0000256" key="4">
    <source>
        <dbReference type="ARBA" id="ARBA00022496"/>
    </source>
</evidence>
<dbReference type="GO" id="GO:0005524">
    <property type="term" value="F:ATP binding"/>
    <property type="evidence" value="ECO:0007669"/>
    <property type="project" value="UniProtKB-KW"/>
</dbReference>
<evidence type="ECO:0000256" key="7">
    <source>
        <dbReference type="ARBA" id="ARBA00023004"/>
    </source>
</evidence>
<comment type="caution">
    <text evidence="11">The sequence shown here is derived from an EMBL/GenBank/DDBJ whole genome shotgun (WGS) entry which is preliminary data.</text>
</comment>
<proteinExistence type="predicted"/>
<keyword evidence="9" id="KW-0472">Membrane</keyword>
<evidence type="ECO:0000259" key="10">
    <source>
        <dbReference type="PROSITE" id="PS50893"/>
    </source>
</evidence>
<evidence type="ECO:0000313" key="12">
    <source>
        <dbReference type="Proteomes" id="UP001499993"/>
    </source>
</evidence>
<evidence type="ECO:0000256" key="5">
    <source>
        <dbReference type="ARBA" id="ARBA00022741"/>
    </source>
</evidence>
<name>A0ABP9GMC0_9ACTN</name>
<dbReference type="Proteomes" id="UP001499993">
    <property type="component" value="Unassembled WGS sequence"/>
</dbReference>
<keyword evidence="4" id="KW-0410">Iron transport</keyword>
<accession>A0ABP9GMC0</accession>
<dbReference type="Gene3D" id="3.40.50.300">
    <property type="entry name" value="P-loop containing nucleotide triphosphate hydrolases"/>
    <property type="match status" value="1"/>
</dbReference>
<dbReference type="PROSITE" id="PS50893">
    <property type="entry name" value="ABC_TRANSPORTER_2"/>
    <property type="match status" value="1"/>
</dbReference>
<gene>
    <name evidence="11" type="ORF">GCM10023224_34880</name>
</gene>
<dbReference type="Pfam" id="PF00005">
    <property type="entry name" value="ABC_tran"/>
    <property type="match status" value="1"/>
</dbReference>
<evidence type="ECO:0000256" key="2">
    <source>
        <dbReference type="ARBA" id="ARBA00022448"/>
    </source>
</evidence>
<comment type="subcellular location">
    <subcellularLocation>
        <location evidence="1">Cell membrane</location>
        <topology evidence="1">Peripheral membrane protein</topology>
    </subcellularLocation>
</comment>
<dbReference type="EMBL" id="BAABIK010000019">
    <property type="protein sequence ID" value="GAA4948028.1"/>
    <property type="molecule type" value="Genomic_DNA"/>
</dbReference>
<reference evidence="12" key="1">
    <citation type="journal article" date="2019" name="Int. J. Syst. Evol. Microbiol.">
        <title>The Global Catalogue of Microorganisms (GCM) 10K type strain sequencing project: providing services to taxonomists for standard genome sequencing and annotation.</title>
        <authorList>
            <consortium name="The Broad Institute Genomics Platform"/>
            <consortium name="The Broad Institute Genome Sequencing Center for Infectious Disease"/>
            <person name="Wu L."/>
            <person name="Ma J."/>
        </authorList>
    </citation>
    <scope>NUCLEOTIDE SEQUENCE [LARGE SCALE GENOMIC DNA]</scope>
    <source>
        <strain evidence="12">JCM 18123</strain>
    </source>
</reference>
<keyword evidence="6 11" id="KW-0067">ATP-binding</keyword>
<dbReference type="PANTHER" id="PTHR42771">
    <property type="entry name" value="IRON(3+)-HYDROXAMATE IMPORT ATP-BINDING PROTEIN FHUC"/>
    <property type="match status" value="1"/>
</dbReference>
<keyword evidence="2" id="KW-0813">Transport</keyword>
<keyword evidence="8" id="KW-0406">Ion transport</keyword>
<keyword evidence="7" id="KW-0408">Iron</keyword>
<organism evidence="11 12">
    <name type="scientific">Streptomonospora halophila</name>
    <dbReference type="NCBI Taxonomy" id="427369"/>
    <lineage>
        <taxon>Bacteria</taxon>
        <taxon>Bacillati</taxon>
        <taxon>Actinomycetota</taxon>
        <taxon>Actinomycetes</taxon>
        <taxon>Streptosporangiales</taxon>
        <taxon>Nocardiopsidaceae</taxon>
        <taxon>Streptomonospora</taxon>
    </lineage>
</organism>
<dbReference type="SUPFAM" id="SSF52540">
    <property type="entry name" value="P-loop containing nucleoside triphosphate hydrolases"/>
    <property type="match status" value="1"/>
</dbReference>
<dbReference type="InterPro" id="IPR051535">
    <property type="entry name" value="Siderophore_ABC-ATPase"/>
</dbReference>
<sequence>MTRSPTPPASSPSPTTLAAADLCLGYRSAGTVVDRVSVTLPPGKVTAVVGPNGCGKSTLLRGLARLLAPQSGTVLLDGADVSRLPARSLARRLGLLPQQPVAPDGITAADLVARGRHPHQRWFRQFSDADAEAVSAAMAVTGVTELAERPLDELSGGQRQRVWIALALAQDPDVMLLDEPTTYLDLAHQVDVLELLTDVNRRDGRTIVLVLHDLDLAGRYADHLVVMKDGGVVAQGPPREVVTAETVEAVFSLPCMVISDPLTSTPIVLPRPRR</sequence>
<protein>
    <submittedName>
        <fullName evidence="11">ABC transporter ATP-binding protein</fullName>
    </submittedName>
</protein>
<dbReference type="InterPro" id="IPR003593">
    <property type="entry name" value="AAA+_ATPase"/>
</dbReference>
<dbReference type="InterPro" id="IPR027417">
    <property type="entry name" value="P-loop_NTPase"/>
</dbReference>
<keyword evidence="3" id="KW-1003">Cell membrane</keyword>